<accession>A0AAW0SPV2</accession>
<evidence type="ECO:0000313" key="2">
    <source>
        <dbReference type="Proteomes" id="UP001487740"/>
    </source>
</evidence>
<proteinExistence type="predicted"/>
<protein>
    <submittedName>
        <fullName evidence="1">Uncharacterized protein</fullName>
    </submittedName>
</protein>
<name>A0AAW0SPV2_SCYPA</name>
<reference evidence="1 2" key="1">
    <citation type="submission" date="2023-03" db="EMBL/GenBank/DDBJ databases">
        <title>High-quality genome of Scylla paramamosain provides insights in environmental adaptation.</title>
        <authorList>
            <person name="Zhang L."/>
        </authorList>
    </citation>
    <scope>NUCLEOTIDE SEQUENCE [LARGE SCALE GENOMIC DNA]</scope>
    <source>
        <strain evidence="1">LZ_2023a</strain>
        <tissue evidence="1">Muscle</tissue>
    </source>
</reference>
<dbReference type="Proteomes" id="UP001487740">
    <property type="component" value="Unassembled WGS sequence"/>
</dbReference>
<sequence length="67" mass="7646">MVKALTNLYVESHFIIAIISHNNNTCRLVVSCGSCVVSSAVSERERKKKVWCSYTSIKRYTDYTKVN</sequence>
<gene>
    <name evidence="1" type="ORF">O3P69_013781</name>
</gene>
<dbReference type="EMBL" id="JARAKH010000047">
    <property type="protein sequence ID" value="KAK8377383.1"/>
    <property type="molecule type" value="Genomic_DNA"/>
</dbReference>
<keyword evidence="2" id="KW-1185">Reference proteome</keyword>
<organism evidence="1 2">
    <name type="scientific">Scylla paramamosain</name>
    <name type="common">Mud crab</name>
    <dbReference type="NCBI Taxonomy" id="85552"/>
    <lineage>
        <taxon>Eukaryota</taxon>
        <taxon>Metazoa</taxon>
        <taxon>Ecdysozoa</taxon>
        <taxon>Arthropoda</taxon>
        <taxon>Crustacea</taxon>
        <taxon>Multicrustacea</taxon>
        <taxon>Malacostraca</taxon>
        <taxon>Eumalacostraca</taxon>
        <taxon>Eucarida</taxon>
        <taxon>Decapoda</taxon>
        <taxon>Pleocyemata</taxon>
        <taxon>Brachyura</taxon>
        <taxon>Eubrachyura</taxon>
        <taxon>Portunoidea</taxon>
        <taxon>Portunidae</taxon>
        <taxon>Portuninae</taxon>
        <taxon>Scylla</taxon>
    </lineage>
</organism>
<dbReference type="AlphaFoldDB" id="A0AAW0SPV2"/>
<evidence type="ECO:0000313" key="1">
    <source>
        <dbReference type="EMBL" id="KAK8377383.1"/>
    </source>
</evidence>
<comment type="caution">
    <text evidence="1">The sequence shown here is derived from an EMBL/GenBank/DDBJ whole genome shotgun (WGS) entry which is preliminary data.</text>
</comment>